<dbReference type="RefSeq" id="WP_343875518.1">
    <property type="nucleotide sequence ID" value="NZ_BAAAIX010000033.1"/>
</dbReference>
<evidence type="ECO:0000259" key="4">
    <source>
        <dbReference type="PROSITE" id="PS50932"/>
    </source>
</evidence>
<dbReference type="PANTHER" id="PTHR30146:SF109">
    <property type="entry name" value="HTH-TYPE TRANSCRIPTIONAL REGULATOR GALS"/>
    <property type="match status" value="1"/>
</dbReference>
<reference evidence="6" key="1">
    <citation type="journal article" date="2019" name="Int. J. Syst. Evol. Microbiol.">
        <title>The Global Catalogue of Microorganisms (GCM) 10K type strain sequencing project: providing services to taxonomists for standard genome sequencing and annotation.</title>
        <authorList>
            <consortium name="The Broad Institute Genomics Platform"/>
            <consortium name="The Broad Institute Genome Sequencing Center for Infectious Disease"/>
            <person name="Wu L."/>
            <person name="Ma J."/>
        </authorList>
    </citation>
    <scope>NUCLEOTIDE SEQUENCE [LARGE SCALE GENOMIC DNA]</scope>
    <source>
        <strain evidence="6">CAIM 431</strain>
    </source>
</reference>
<evidence type="ECO:0000313" key="6">
    <source>
        <dbReference type="Proteomes" id="UP001597326"/>
    </source>
</evidence>
<dbReference type="InterPro" id="IPR046335">
    <property type="entry name" value="LacI/GalR-like_sensor"/>
</dbReference>
<keyword evidence="1" id="KW-0805">Transcription regulation</keyword>
<dbReference type="Gene3D" id="3.40.50.2300">
    <property type="match status" value="2"/>
</dbReference>
<dbReference type="Gene3D" id="1.10.260.40">
    <property type="entry name" value="lambda repressor-like DNA-binding domains"/>
    <property type="match status" value="1"/>
</dbReference>
<dbReference type="SUPFAM" id="SSF47413">
    <property type="entry name" value="lambda repressor-like DNA-binding domains"/>
    <property type="match status" value="1"/>
</dbReference>
<dbReference type="Pfam" id="PF13377">
    <property type="entry name" value="Peripla_BP_3"/>
    <property type="match status" value="1"/>
</dbReference>
<proteinExistence type="predicted"/>
<dbReference type="InterPro" id="IPR028082">
    <property type="entry name" value="Peripla_BP_I"/>
</dbReference>
<feature type="domain" description="HTH lacI-type" evidence="4">
    <location>
        <begin position="4"/>
        <end position="58"/>
    </location>
</feature>
<accession>A0ABW4RY91</accession>
<dbReference type="SMART" id="SM00354">
    <property type="entry name" value="HTH_LACI"/>
    <property type="match status" value="1"/>
</dbReference>
<sequence length="346" mass="37726">MARPTLVSLARELGVSRQTVSNVINAPHLVKTETRERVQAAIEASGYRPNVAAQALRNRRSMTLAMRMHPTLEDGINGAIRDRFLHHLVVAARAQGYSLLLTTADSFDDEVDVLTEMHVRGTIDGCVLTDTHAGDSRPSRLVANGVPVAAFGRPWGHDERHPWVDVEGWRGTHAATNHLLEAGHERIGFIGWPGNSDTGVDRRTGWERAMAEHGYGAETGRWQAERVDQIEQGMEAAEKLLDEGVEAFVCASDSLALGALEAVRRRGFEGLEAPVIGFDNTPVARAMGLSSLDQPVEQAAEVLCRQLVARIAASQDATGSVEDEHVLLEPTLVVRELAEMYAPVED</sequence>
<organism evidence="5 6">
    <name type="scientific">Luteococcus peritonei</name>
    <dbReference type="NCBI Taxonomy" id="88874"/>
    <lineage>
        <taxon>Bacteria</taxon>
        <taxon>Bacillati</taxon>
        <taxon>Actinomycetota</taxon>
        <taxon>Actinomycetes</taxon>
        <taxon>Propionibacteriales</taxon>
        <taxon>Propionibacteriaceae</taxon>
        <taxon>Luteococcus</taxon>
    </lineage>
</organism>
<keyword evidence="2 5" id="KW-0238">DNA-binding</keyword>
<comment type="caution">
    <text evidence="5">The sequence shown here is derived from an EMBL/GenBank/DDBJ whole genome shotgun (WGS) entry which is preliminary data.</text>
</comment>
<dbReference type="PROSITE" id="PS50932">
    <property type="entry name" value="HTH_LACI_2"/>
    <property type="match status" value="1"/>
</dbReference>
<dbReference type="GO" id="GO:0003677">
    <property type="term" value="F:DNA binding"/>
    <property type="evidence" value="ECO:0007669"/>
    <property type="project" value="UniProtKB-KW"/>
</dbReference>
<dbReference type="InterPro" id="IPR010982">
    <property type="entry name" value="Lambda_DNA-bd_dom_sf"/>
</dbReference>
<gene>
    <name evidence="5" type="ORF">ACFSCS_13805</name>
</gene>
<evidence type="ECO:0000256" key="3">
    <source>
        <dbReference type="ARBA" id="ARBA00023163"/>
    </source>
</evidence>
<name>A0ABW4RY91_9ACTN</name>
<dbReference type="InterPro" id="IPR000843">
    <property type="entry name" value="HTH_LacI"/>
</dbReference>
<keyword evidence="3" id="KW-0804">Transcription</keyword>
<evidence type="ECO:0000313" key="5">
    <source>
        <dbReference type="EMBL" id="MFD1891247.1"/>
    </source>
</evidence>
<dbReference type="PANTHER" id="PTHR30146">
    <property type="entry name" value="LACI-RELATED TRANSCRIPTIONAL REPRESSOR"/>
    <property type="match status" value="1"/>
</dbReference>
<dbReference type="CDD" id="cd01392">
    <property type="entry name" value="HTH_LacI"/>
    <property type="match status" value="1"/>
</dbReference>
<dbReference type="Proteomes" id="UP001597326">
    <property type="component" value="Unassembled WGS sequence"/>
</dbReference>
<protein>
    <submittedName>
        <fullName evidence="5">LacI family DNA-binding transcriptional regulator</fullName>
    </submittedName>
</protein>
<keyword evidence="6" id="KW-1185">Reference proteome</keyword>
<dbReference type="EMBL" id="JBHUFZ010000032">
    <property type="protein sequence ID" value="MFD1891247.1"/>
    <property type="molecule type" value="Genomic_DNA"/>
</dbReference>
<dbReference type="SUPFAM" id="SSF53822">
    <property type="entry name" value="Periplasmic binding protein-like I"/>
    <property type="match status" value="1"/>
</dbReference>
<evidence type="ECO:0000256" key="1">
    <source>
        <dbReference type="ARBA" id="ARBA00023015"/>
    </source>
</evidence>
<dbReference type="Pfam" id="PF00356">
    <property type="entry name" value="LacI"/>
    <property type="match status" value="1"/>
</dbReference>
<evidence type="ECO:0000256" key="2">
    <source>
        <dbReference type="ARBA" id="ARBA00023125"/>
    </source>
</evidence>